<name>A0A8S5VIP0_9CAUD</name>
<reference evidence="2" key="1">
    <citation type="journal article" date="2021" name="Proc. Natl. Acad. Sci. U.S.A.">
        <title>A Catalog of Tens of Thousands of Viruses from Human Metagenomes Reveals Hidden Associations with Chronic Diseases.</title>
        <authorList>
            <person name="Tisza M.J."/>
            <person name="Buck C.B."/>
        </authorList>
    </citation>
    <scope>NUCLEOTIDE SEQUENCE</scope>
    <source>
        <strain evidence="2">Ct9H612</strain>
    </source>
</reference>
<evidence type="ECO:0000259" key="1">
    <source>
        <dbReference type="Pfam" id="PF01402"/>
    </source>
</evidence>
<protein>
    <recommendedName>
        <fullName evidence="1">Ribbon-helix-helix protein CopG domain-containing protein</fullName>
    </recommendedName>
</protein>
<accession>A0A8S5VIP0</accession>
<dbReference type="InterPro" id="IPR002145">
    <property type="entry name" value="CopG"/>
</dbReference>
<dbReference type="EMBL" id="BK016274">
    <property type="protein sequence ID" value="DAG06552.1"/>
    <property type="molecule type" value="Genomic_DNA"/>
</dbReference>
<sequence>MIERSFRIDESVYEQLKEISDTENLPISYLVRIAISQFINGYLNSVSLLEVENNA</sequence>
<feature type="domain" description="Ribbon-helix-helix protein CopG" evidence="1">
    <location>
        <begin position="5"/>
        <end position="39"/>
    </location>
</feature>
<dbReference type="Pfam" id="PF01402">
    <property type="entry name" value="RHH_1"/>
    <property type="match status" value="1"/>
</dbReference>
<proteinExistence type="predicted"/>
<dbReference type="GO" id="GO:0006355">
    <property type="term" value="P:regulation of DNA-templated transcription"/>
    <property type="evidence" value="ECO:0007669"/>
    <property type="project" value="InterPro"/>
</dbReference>
<evidence type="ECO:0000313" key="2">
    <source>
        <dbReference type="EMBL" id="DAG06552.1"/>
    </source>
</evidence>
<organism evidence="2">
    <name type="scientific">Podoviridae sp. ct9H612</name>
    <dbReference type="NCBI Taxonomy" id="2825226"/>
    <lineage>
        <taxon>Viruses</taxon>
        <taxon>Duplodnaviria</taxon>
        <taxon>Heunggongvirae</taxon>
        <taxon>Uroviricota</taxon>
        <taxon>Caudoviricetes</taxon>
    </lineage>
</organism>